<evidence type="ECO:0008006" key="4">
    <source>
        <dbReference type="Google" id="ProtNLM"/>
    </source>
</evidence>
<feature type="region of interest" description="Disordered" evidence="1">
    <location>
        <begin position="145"/>
        <end position="190"/>
    </location>
</feature>
<proteinExistence type="predicted"/>
<dbReference type="AlphaFoldDB" id="A0A6G7CMV9"/>
<dbReference type="Proteomes" id="UP000503003">
    <property type="component" value="Chromosome 2"/>
</dbReference>
<sequence>MSNIFQMLFVERPLVVNPRLAVKIGLNEAIVLQQIKYWTERSEFKKDASTWVFKTTEDWEEEFPFWSKPTIRRVLKSLEEKGLILTQKLHGHFFKQSSNQTLWYALNLDKMPCDQNEQIEVTKSENASDQNDDIEVINLSSSKLSNRSHATDQSDQFLTSDQIDQFSTETTTETTTEITYSSSENSSHDKIKVRNDAAIQSPEGKLWGTREDVTAATWIYQKVVQINSTAPKPNLVVWSNDIRLMRGAFKVTHREICEMFEFANKHHFWAENVQCPKTLRRQWDKLKAQKNTIKPASNDVDWHDTRWADNFDLGGAL</sequence>
<feature type="compositionally biased region" description="Low complexity" evidence="1">
    <location>
        <begin position="167"/>
        <end position="185"/>
    </location>
</feature>
<reference evidence="2 3" key="1">
    <citation type="submission" date="2020-02" db="EMBL/GenBank/DDBJ databases">
        <title>A complete genome of a marine bacterium Vibrio sp. ZWAL4003 isolated from the mangrove sediment with the ability to degrade polysaccharides.</title>
        <authorList>
            <person name="Wu J."/>
            <person name="Qu W."/>
            <person name="Zeng R."/>
        </authorList>
    </citation>
    <scope>NUCLEOTIDE SEQUENCE [LARGE SCALE GENOMIC DNA]</scope>
    <source>
        <strain evidence="2 3">ZWAL4003</strain>
    </source>
</reference>
<keyword evidence="3" id="KW-1185">Reference proteome</keyword>
<feature type="compositionally biased region" description="Polar residues" evidence="1">
    <location>
        <begin position="145"/>
        <end position="166"/>
    </location>
</feature>
<evidence type="ECO:0000313" key="3">
    <source>
        <dbReference type="Proteomes" id="UP000503003"/>
    </source>
</evidence>
<evidence type="ECO:0000256" key="1">
    <source>
        <dbReference type="SAM" id="MobiDB-lite"/>
    </source>
</evidence>
<accession>A0A6G7CMV9</accession>
<protein>
    <recommendedName>
        <fullName evidence="4">Replication protein</fullName>
    </recommendedName>
</protein>
<gene>
    <name evidence="2" type="ORF">G5S32_15855</name>
</gene>
<dbReference type="EMBL" id="CP049332">
    <property type="protein sequence ID" value="QIH43471.1"/>
    <property type="molecule type" value="Genomic_DNA"/>
</dbReference>
<evidence type="ECO:0000313" key="2">
    <source>
        <dbReference type="EMBL" id="QIH43471.1"/>
    </source>
</evidence>
<dbReference type="RefSeq" id="WP_165313005.1">
    <property type="nucleotide sequence ID" value="NZ_CP049332.1"/>
</dbReference>
<dbReference type="KEGG" id="vzi:G5S32_15855"/>
<name>A0A6G7CMV9_9VIBR</name>
<organism evidence="2 3">
    <name type="scientific">Vibrio ziniensis</name>
    <dbReference type="NCBI Taxonomy" id="2711221"/>
    <lineage>
        <taxon>Bacteria</taxon>
        <taxon>Pseudomonadati</taxon>
        <taxon>Pseudomonadota</taxon>
        <taxon>Gammaproteobacteria</taxon>
        <taxon>Vibrionales</taxon>
        <taxon>Vibrionaceae</taxon>
        <taxon>Vibrio</taxon>
    </lineage>
</organism>